<evidence type="ECO:0000313" key="3">
    <source>
        <dbReference type="Proteomes" id="UP001295444"/>
    </source>
</evidence>
<gene>
    <name evidence="2" type="ORF">PECUL_23A015802</name>
</gene>
<evidence type="ECO:0000313" key="2">
    <source>
        <dbReference type="EMBL" id="CAH2281908.1"/>
    </source>
</evidence>
<name>A0AAD1VZ20_PELCU</name>
<reference evidence="2" key="1">
    <citation type="submission" date="2022-03" db="EMBL/GenBank/DDBJ databases">
        <authorList>
            <person name="Alioto T."/>
            <person name="Alioto T."/>
            <person name="Gomez Garrido J."/>
        </authorList>
    </citation>
    <scope>NUCLEOTIDE SEQUENCE</scope>
</reference>
<sequence length="71" mass="7612">MSQGKHKKNASKEAKLKFFTQKPSQTALHVQATTRDGGGSSDEGSSSPETGEPTLNTALTKRHLQEAMEAL</sequence>
<feature type="non-terminal residue" evidence="2">
    <location>
        <position position="71"/>
    </location>
</feature>
<organism evidence="2 3">
    <name type="scientific">Pelobates cultripes</name>
    <name type="common">Western spadefoot toad</name>
    <dbReference type="NCBI Taxonomy" id="61616"/>
    <lineage>
        <taxon>Eukaryota</taxon>
        <taxon>Metazoa</taxon>
        <taxon>Chordata</taxon>
        <taxon>Craniata</taxon>
        <taxon>Vertebrata</taxon>
        <taxon>Euteleostomi</taxon>
        <taxon>Amphibia</taxon>
        <taxon>Batrachia</taxon>
        <taxon>Anura</taxon>
        <taxon>Pelobatoidea</taxon>
        <taxon>Pelobatidae</taxon>
        <taxon>Pelobates</taxon>
    </lineage>
</organism>
<feature type="region of interest" description="Disordered" evidence="1">
    <location>
        <begin position="1"/>
        <end position="59"/>
    </location>
</feature>
<proteinExistence type="predicted"/>
<keyword evidence="3" id="KW-1185">Reference proteome</keyword>
<accession>A0AAD1VZ20</accession>
<feature type="compositionally biased region" description="Low complexity" evidence="1">
    <location>
        <begin position="42"/>
        <end position="54"/>
    </location>
</feature>
<protein>
    <submittedName>
        <fullName evidence="2">Uncharacterized protein</fullName>
    </submittedName>
</protein>
<dbReference type="AlphaFoldDB" id="A0AAD1VZ20"/>
<evidence type="ECO:0000256" key="1">
    <source>
        <dbReference type="SAM" id="MobiDB-lite"/>
    </source>
</evidence>
<dbReference type="Proteomes" id="UP001295444">
    <property type="component" value="Chromosome 04"/>
</dbReference>
<feature type="compositionally biased region" description="Polar residues" evidence="1">
    <location>
        <begin position="21"/>
        <end position="34"/>
    </location>
</feature>
<dbReference type="EMBL" id="OW240915">
    <property type="protein sequence ID" value="CAH2281908.1"/>
    <property type="molecule type" value="Genomic_DNA"/>
</dbReference>